<dbReference type="AlphaFoldDB" id="A0A8J6UF98"/>
<evidence type="ECO:0008006" key="3">
    <source>
        <dbReference type="Google" id="ProtNLM"/>
    </source>
</evidence>
<reference evidence="1" key="1">
    <citation type="submission" date="2020-09" db="EMBL/GenBank/DDBJ databases">
        <title>A novel bacterium of genus Neiella, isolated from South China Sea.</title>
        <authorList>
            <person name="Huang H."/>
            <person name="Mo K."/>
            <person name="Hu Y."/>
        </authorList>
    </citation>
    <scope>NUCLEOTIDE SEQUENCE</scope>
    <source>
        <strain evidence="1">HB171785</strain>
    </source>
</reference>
<dbReference type="EMBL" id="JACXAF010000004">
    <property type="protein sequence ID" value="MBD1388621.1"/>
    <property type="molecule type" value="Genomic_DNA"/>
</dbReference>
<evidence type="ECO:0000313" key="2">
    <source>
        <dbReference type="Proteomes" id="UP000638014"/>
    </source>
</evidence>
<dbReference type="InterPro" id="IPR019099">
    <property type="entry name" value="Uncharacterised_PGPGW_TM"/>
</dbReference>
<gene>
    <name evidence="1" type="ORF">IC617_04195</name>
</gene>
<proteinExistence type="predicted"/>
<evidence type="ECO:0000313" key="1">
    <source>
        <dbReference type="EMBL" id="MBD1388621.1"/>
    </source>
</evidence>
<dbReference type="Proteomes" id="UP000638014">
    <property type="component" value="Unassembled WGS sequence"/>
</dbReference>
<comment type="caution">
    <text evidence="1">The sequence shown here is derived from an EMBL/GenBank/DDBJ whole genome shotgun (WGS) entry which is preliminary data.</text>
</comment>
<dbReference type="Pfam" id="PF09656">
    <property type="entry name" value="PGPGW"/>
    <property type="match status" value="1"/>
</dbReference>
<keyword evidence="2" id="KW-1185">Reference proteome</keyword>
<name>A0A8J6UF98_9GAMM</name>
<sequence length="88" mass="9791">MMLSVTGALLLVIGLVLIPMPVPIGLAIAITGLALLIHNNEAVRQLIRRWRQRYPAINDKLRRAGAALPKPLRRIVSRTKPPVQQRSK</sequence>
<dbReference type="RefSeq" id="WP_191143735.1">
    <property type="nucleotide sequence ID" value="NZ_JACXAF010000004.1"/>
</dbReference>
<accession>A0A8J6UF98</accession>
<protein>
    <recommendedName>
        <fullName evidence="3">Transmembrane protein (PGPGW)</fullName>
    </recommendedName>
</protein>
<organism evidence="1 2">
    <name type="scientific">Neiella litorisoli</name>
    <dbReference type="NCBI Taxonomy" id="2771431"/>
    <lineage>
        <taxon>Bacteria</taxon>
        <taxon>Pseudomonadati</taxon>
        <taxon>Pseudomonadota</taxon>
        <taxon>Gammaproteobacteria</taxon>
        <taxon>Alteromonadales</taxon>
        <taxon>Echinimonadaceae</taxon>
        <taxon>Neiella</taxon>
    </lineage>
</organism>